<dbReference type="KEGG" id="nst:Nstercoris_00046"/>
<name>A0A4Y1YLC9_9PROT</name>
<evidence type="ECO:0000256" key="9">
    <source>
        <dbReference type="ARBA" id="ARBA00022748"/>
    </source>
</evidence>
<feature type="transmembrane region" description="Helical" evidence="12">
    <location>
        <begin position="15"/>
        <end position="37"/>
    </location>
</feature>
<keyword evidence="5 12" id="KW-0813">Transport</keyword>
<dbReference type="GO" id="GO:0015886">
    <property type="term" value="P:heme transport"/>
    <property type="evidence" value="ECO:0007669"/>
    <property type="project" value="InterPro"/>
</dbReference>
<evidence type="ECO:0000256" key="8">
    <source>
        <dbReference type="ARBA" id="ARBA00022692"/>
    </source>
</evidence>
<reference evidence="13 14" key="1">
    <citation type="submission" date="2019-06" db="EMBL/GenBank/DDBJ databases">
        <title>Nitrosomonas stercoris KYUHI-S whole genome shotgun sequence.</title>
        <authorList>
            <person name="Nakagawa T."/>
            <person name="Tsuchiya Y."/>
            <person name="Takahashi R."/>
        </authorList>
    </citation>
    <scope>NUCLEOTIDE SEQUENCE [LARGE SCALE GENOMIC DNA]</scope>
    <source>
        <strain evidence="13 14">KYUHI-S</strain>
    </source>
</reference>
<organism evidence="13 14">
    <name type="scientific">Nitrosomonas stercoris</name>
    <dbReference type="NCBI Taxonomy" id="1444684"/>
    <lineage>
        <taxon>Bacteria</taxon>
        <taxon>Pseudomonadati</taxon>
        <taxon>Pseudomonadota</taxon>
        <taxon>Betaproteobacteria</taxon>
        <taxon>Nitrosomonadales</taxon>
        <taxon>Nitrosomonadaceae</taxon>
        <taxon>Nitrosomonas</taxon>
    </lineage>
</organism>
<evidence type="ECO:0000256" key="6">
    <source>
        <dbReference type="ARBA" id="ARBA00022475"/>
    </source>
</evidence>
<proteinExistence type="inferred from homology"/>
<dbReference type="InterPro" id="IPR052075">
    <property type="entry name" value="Heme_exporter_D"/>
</dbReference>
<comment type="subcellular location">
    <subcellularLocation>
        <location evidence="2 12">Cell inner membrane</location>
        <topology evidence="2 12">Single-pass membrane protein</topology>
    </subcellularLocation>
</comment>
<dbReference type="GO" id="GO:1903607">
    <property type="term" value="P:cytochrome c biosynthetic process"/>
    <property type="evidence" value="ECO:0007669"/>
    <property type="project" value="TreeGrafter"/>
</dbReference>
<gene>
    <name evidence="13" type="ORF">Nstercoris_00046</name>
</gene>
<evidence type="ECO:0000256" key="1">
    <source>
        <dbReference type="ARBA" id="ARBA00002442"/>
    </source>
</evidence>
<evidence type="ECO:0000256" key="10">
    <source>
        <dbReference type="ARBA" id="ARBA00022989"/>
    </source>
</evidence>
<dbReference type="PANTHER" id="PTHR37531:SF1">
    <property type="entry name" value="HEME EXPORTER PROTEIN D"/>
    <property type="match status" value="1"/>
</dbReference>
<dbReference type="GO" id="GO:0017004">
    <property type="term" value="P:cytochrome complex assembly"/>
    <property type="evidence" value="ECO:0007669"/>
    <property type="project" value="UniProtKB-KW"/>
</dbReference>
<evidence type="ECO:0000313" key="13">
    <source>
        <dbReference type="EMBL" id="BBL33821.1"/>
    </source>
</evidence>
<keyword evidence="6 12" id="KW-1003">Cell membrane</keyword>
<evidence type="ECO:0000256" key="11">
    <source>
        <dbReference type="ARBA" id="ARBA00023136"/>
    </source>
</evidence>
<keyword evidence="10 12" id="KW-1133">Transmembrane helix</keyword>
<evidence type="ECO:0000256" key="4">
    <source>
        <dbReference type="ARBA" id="ARBA00016461"/>
    </source>
</evidence>
<dbReference type="InterPro" id="IPR007078">
    <property type="entry name" value="Haem_export_protD_CcmD"/>
</dbReference>
<evidence type="ECO:0000256" key="12">
    <source>
        <dbReference type="RuleBase" id="RU363101"/>
    </source>
</evidence>
<evidence type="ECO:0000256" key="2">
    <source>
        <dbReference type="ARBA" id="ARBA00004377"/>
    </source>
</evidence>
<keyword evidence="11 12" id="KW-0472">Membrane</keyword>
<accession>A0A4Y1YLC9</accession>
<keyword evidence="7 12" id="KW-0997">Cell inner membrane</keyword>
<evidence type="ECO:0000256" key="5">
    <source>
        <dbReference type="ARBA" id="ARBA00022448"/>
    </source>
</evidence>
<dbReference type="AlphaFoldDB" id="A0A4Y1YLC9"/>
<dbReference type="PANTHER" id="PTHR37531">
    <property type="entry name" value="HEME EXPORTER PROTEIN D"/>
    <property type="match status" value="1"/>
</dbReference>
<dbReference type="NCBIfam" id="TIGR03141">
    <property type="entry name" value="cytochro_ccmD"/>
    <property type="match status" value="1"/>
</dbReference>
<dbReference type="GO" id="GO:0005886">
    <property type="term" value="C:plasma membrane"/>
    <property type="evidence" value="ECO:0007669"/>
    <property type="project" value="UniProtKB-SubCell"/>
</dbReference>
<evidence type="ECO:0000256" key="7">
    <source>
        <dbReference type="ARBA" id="ARBA00022519"/>
    </source>
</evidence>
<keyword evidence="8 12" id="KW-0812">Transmembrane</keyword>
<keyword evidence="9 12" id="KW-0201">Cytochrome c-type biogenesis</keyword>
<evidence type="ECO:0000256" key="3">
    <source>
        <dbReference type="ARBA" id="ARBA00008741"/>
    </source>
</evidence>
<comment type="function">
    <text evidence="1 12">Required for the export of heme to the periplasm for the biogenesis of c-type cytochromes.</text>
</comment>
<comment type="similarity">
    <text evidence="3 12">Belongs to the CcmD/CycX/HelD family.</text>
</comment>
<dbReference type="EMBL" id="AP019755">
    <property type="protein sequence ID" value="BBL33821.1"/>
    <property type="molecule type" value="Genomic_DNA"/>
</dbReference>
<dbReference type="Proteomes" id="UP000316473">
    <property type="component" value="Chromosome"/>
</dbReference>
<sequence length="60" mass="7048">MKWESLSDFLAMGGYGFYVWGSYLVVLLCVIGEIVLLRHRKRTLYKQLGLRKRSILRGEK</sequence>
<dbReference type="Pfam" id="PF04995">
    <property type="entry name" value="CcmD"/>
    <property type="match status" value="1"/>
</dbReference>
<evidence type="ECO:0000313" key="14">
    <source>
        <dbReference type="Proteomes" id="UP000316473"/>
    </source>
</evidence>
<protein>
    <recommendedName>
        <fullName evidence="4 12">Heme exporter protein D</fullName>
    </recommendedName>
</protein>
<keyword evidence="14" id="KW-1185">Reference proteome</keyword>